<dbReference type="Pfam" id="PF13632">
    <property type="entry name" value="Glyco_trans_2_3"/>
    <property type="match status" value="1"/>
</dbReference>
<keyword evidence="4" id="KW-1133">Transmembrane helix</keyword>
<dbReference type="PANTHER" id="PTHR43630">
    <property type="entry name" value="POLY-BETA-1,6-N-ACETYL-D-GLUCOSAMINE SYNTHASE"/>
    <property type="match status" value="1"/>
</dbReference>
<reference evidence="8" key="1">
    <citation type="submission" date="2015-06" db="EMBL/GenBank/DDBJ databases">
        <authorList>
            <person name="Bertelli C."/>
        </authorList>
    </citation>
    <scope>NUCLEOTIDE SEQUENCE [LARGE SCALE GENOMIC DNA]</scope>
    <source>
        <strain evidence="8">CRIB-30</strain>
    </source>
</reference>
<dbReference type="SUPFAM" id="SSF53448">
    <property type="entry name" value="Nucleotide-diphospho-sugar transferases"/>
    <property type="match status" value="1"/>
</dbReference>
<protein>
    <submittedName>
        <fullName evidence="7">Glycosyl transferase</fullName>
    </submittedName>
</protein>
<name>A0A0H5DNW7_9BACT</name>
<keyword evidence="4" id="KW-0812">Transmembrane</keyword>
<dbReference type="Pfam" id="PF00535">
    <property type="entry name" value="Glycos_transf_2"/>
    <property type="match status" value="1"/>
</dbReference>
<gene>
    <name evidence="7" type="ORF">ELAC_0754</name>
</gene>
<feature type="domain" description="Glycosyltransferase 2-like" evidence="6">
    <location>
        <begin position="183"/>
        <end position="412"/>
    </location>
</feature>
<evidence type="ECO:0000313" key="7">
    <source>
        <dbReference type="EMBL" id="CRX38106.1"/>
    </source>
</evidence>
<dbReference type="InterPro" id="IPR029044">
    <property type="entry name" value="Nucleotide-diphossugar_trans"/>
</dbReference>
<feature type="transmembrane region" description="Helical" evidence="4">
    <location>
        <begin position="30"/>
        <end position="58"/>
    </location>
</feature>
<evidence type="ECO:0000256" key="4">
    <source>
        <dbReference type="SAM" id="Phobius"/>
    </source>
</evidence>
<feature type="transmembrane region" description="Helical" evidence="4">
    <location>
        <begin position="363"/>
        <end position="388"/>
    </location>
</feature>
<keyword evidence="8" id="KW-1185">Reference proteome</keyword>
<keyword evidence="2" id="KW-0328">Glycosyltransferase</keyword>
<dbReference type="GO" id="GO:0016757">
    <property type="term" value="F:glycosyltransferase activity"/>
    <property type="evidence" value="ECO:0007669"/>
    <property type="project" value="UniProtKB-KW"/>
</dbReference>
<keyword evidence="4" id="KW-0472">Membrane</keyword>
<dbReference type="InterPro" id="IPR001173">
    <property type="entry name" value="Glyco_trans_2-like"/>
</dbReference>
<evidence type="ECO:0000313" key="8">
    <source>
        <dbReference type="Proteomes" id="UP000220251"/>
    </source>
</evidence>
<dbReference type="CDD" id="cd06423">
    <property type="entry name" value="CESA_like"/>
    <property type="match status" value="1"/>
</dbReference>
<evidence type="ECO:0000256" key="1">
    <source>
        <dbReference type="ARBA" id="ARBA00006739"/>
    </source>
</evidence>
<dbReference type="Gene3D" id="3.90.550.10">
    <property type="entry name" value="Spore Coat Polysaccharide Biosynthesis Protein SpsA, Chain A"/>
    <property type="match status" value="1"/>
</dbReference>
<accession>A0A0H5DNW7</accession>
<feature type="transmembrane region" description="Helical" evidence="4">
    <location>
        <begin position="440"/>
        <end position="459"/>
    </location>
</feature>
<evidence type="ECO:0000256" key="2">
    <source>
        <dbReference type="ARBA" id="ARBA00022676"/>
    </source>
</evidence>
<comment type="similarity">
    <text evidence="1">Belongs to the glycosyltransferase 2 family.</text>
</comment>
<dbReference type="OrthoDB" id="9807778at2"/>
<dbReference type="EMBL" id="CWGJ01000011">
    <property type="protein sequence ID" value="CRX38106.1"/>
    <property type="molecule type" value="Genomic_DNA"/>
</dbReference>
<keyword evidence="3 7" id="KW-0808">Transferase</keyword>
<sequence length="485" mass="55781">MSLFEDLSNFFSMLSLIGVQQLSWGWKAFIIYGLIFLLFALLSLIQSVVGCATILWRFREVPAEDIYRIIRSNSLPEITFVVPAYNERKDIVHTVKNMLSLSYRYKKIIIINDGSTDNTFELLKTNFYLYPVPPSCPGHFETSHIKSYYASKHHPALLVIDKVNGGKADALNAGLNATTSEFVVCADADTLVDDLALNRLIRPFLLHPETVAAHASIGNVNGCTIKDNRIVEVKFPQKLLLGFQVIDFMKGFLVERLGVSWTKGTLVIPGNFGMFRLSALIEIGGYDRTSIIEDTEIITRMHKYYLDRKRPYRITYIPDIVAWTEAPNTIKTLGKQRLRWYKGTTQNIWEYRSMWFNPRYRSIGLYIIPMTLLEKAAPLIEMSGFVILGMALFDSQVDPILVLSIASISWGFLTLLVMLTLVIEYIAYETYKTWTDFGRMMKCVACYTCYHYLLMWWRIRGLYAPKPKKPGWTPIREGYEETQHH</sequence>
<organism evidence="7 8">
    <name type="scientific">Estrella lausannensis</name>
    <dbReference type="NCBI Taxonomy" id="483423"/>
    <lineage>
        <taxon>Bacteria</taxon>
        <taxon>Pseudomonadati</taxon>
        <taxon>Chlamydiota</taxon>
        <taxon>Chlamydiia</taxon>
        <taxon>Parachlamydiales</taxon>
        <taxon>Candidatus Criblamydiaceae</taxon>
        <taxon>Estrella</taxon>
    </lineage>
</organism>
<evidence type="ECO:0000256" key="3">
    <source>
        <dbReference type="ARBA" id="ARBA00022679"/>
    </source>
</evidence>
<proteinExistence type="inferred from homology"/>
<dbReference type="AlphaFoldDB" id="A0A0H5DNW7"/>
<dbReference type="RefSeq" id="WP_098037957.1">
    <property type="nucleotide sequence ID" value="NZ_CWGJ01000011.1"/>
</dbReference>
<feature type="domain" description="Glycosyltransferase 2-like" evidence="5">
    <location>
        <begin position="80"/>
        <end position="124"/>
    </location>
</feature>
<dbReference type="Proteomes" id="UP000220251">
    <property type="component" value="Unassembled WGS sequence"/>
</dbReference>
<dbReference type="PANTHER" id="PTHR43630:SF1">
    <property type="entry name" value="POLY-BETA-1,6-N-ACETYL-D-GLUCOSAMINE SYNTHASE"/>
    <property type="match status" value="1"/>
</dbReference>
<evidence type="ECO:0000259" key="5">
    <source>
        <dbReference type="Pfam" id="PF00535"/>
    </source>
</evidence>
<feature type="transmembrane region" description="Helical" evidence="4">
    <location>
        <begin position="400"/>
        <end position="428"/>
    </location>
</feature>
<evidence type="ECO:0000259" key="6">
    <source>
        <dbReference type="Pfam" id="PF13632"/>
    </source>
</evidence>